<name>A0A942E7G5_9HYPH</name>
<feature type="region of interest" description="Disordered" evidence="1">
    <location>
        <begin position="43"/>
        <end position="67"/>
    </location>
</feature>
<dbReference type="AlphaFoldDB" id="A0A942E7G5"/>
<evidence type="ECO:0000313" key="3">
    <source>
        <dbReference type="Proteomes" id="UP000678281"/>
    </source>
</evidence>
<reference evidence="2" key="1">
    <citation type="submission" date="2021-04" db="EMBL/GenBank/DDBJ databases">
        <title>Devosia litorisediminis sp. nov., isolated from a sand dune.</title>
        <authorList>
            <person name="Park S."/>
            <person name="Yoon J.-H."/>
        </authorList>
    </citation>
    <scope>NUCLEOTIDE SEQUENCE</scope>
    <source>
        <strain evidence="2">BSSL-BM10</strain>
    </source>
</reference>
<dbReference type="EMBL" id="JAGXTP010000002">
    <property type="protein sequence ID" value="MBS3849658.1"/>
    <property type="molecule type" value="Genomic_DNA"/>
</dbReference>
<accession>A0A942E7G5</accession>
<organism evidence="2 3">
    <name type="scientific">Devosia litorisediminis</name>
    <dbReference type="NCBI Taxonomy" id="2829817"/>
    <lineage>
        <taxon>Bacteria</taxon>
        <taxon>Pseudomonadati</taxon>
        <taxon>Pseudomonadota</taxon>
        <taxon>Alphaproteobacteria</taxon>
        <taxon>Hyphomicrobiales</taxon>
        <taxon>Devosiaceae</taxon>
        <taxon>Devosia</taxon>
    </lineage>
</organism>
<gene>
    <name evidence="2" type="ORF">KD146_13215</name>
</gene>
<evidence type="ECO:0000313" key="2">
    <source>
        <dbReference type="EMBL" id="MBS3849658.1"/>
    </source>
</evidence>
<proteinExistence type="predicted"/>
<comment type="caution">
    <text evidence="2">The sequence shown here is derived from an EMBL/GenBank/DDBJ whole genome shotgun (WGS) entry which is preliminary data.</text>
</comment>
<dbReference type="Proteomes" id="UP000678281">
    <property type="component" value="Unassembled WGS sequence"/>
</dbReference>
<keyword evidence="3" id="KW-1185">Reference proteome</keyword>
<evidence type="ECO:0000256" key="1">
    <source>
        <dbReference type="SAM" id="MobiDB-lite"/>
    </source>
</evidence>
<dbReference type="RefSeq" id="WP_212659301.1">
    <property type="nucleotide sequence ID" value="NZ_JAGXTP010000002.1"/>
</dbReference>
<protein>
    <submittedName>
        <fullName evidence="2">Uncharacterized protein</fullName>
    </submittedName>
</protein>
<sequence>MAMGNQNALRHRAIATALAAELQRQADNGSSRIDVEALASAVDDALDPGAPIAEGKRPAELNSTNDD</sequence>